<gene>
    <name evidence="1" type="ordered locus">BMEII1063</name>
</gene>
<dbReference type="SUPFAM" id="SSF56176">
    <property type="entry name" value="FAD-binding/transporter-associated domain-like"/>
    <property type="match status" value="1"/>
</dbReference>
<dbReference type="GO" id="GO:0050660">
    <property type="term" value="F:flavin adenine dinucleotide binding"/>
    <property type="evidence" value="ECO:0007669"/>
    <property type="project" value="InterPro"/>
</dbReference>
<dbReference type="InterPro" id="IPR036318">
    <property type="entry name" value="FAD-bd_PCMH-like_sf"/>
</dbReference>
<dbReference type="KEGG" id="bme:BMEII1063"/>
<reference evidence="1 2" key="1">
    <citation type="journal article" date="2002" name="Proc. Natl. Acad. Sci. U.S.A.">
        <title>The genome sequence of the facultative intracellular pathogen Brucella melitensis.</title>
        <authorList>
            <person name="DelVecchio V.G."/>
            <person name="Kapatral V."/>
            <person name="Redkar R.J."/>
            <person name="Patra G."/>
            <person name="Mujer C."/>
            <person name="Los T."/>
            <person name="Ivanova N."/>
            <person name="Anderson I."/>
            <person name="Bhattacharyya A."/>
            <person name="Lykidis A."/>
            <person name="Reznik G."/>
            <person name="Jablonski L."/>
            <person name="Larsen N."/>
            <person name="D'Souza M."/>
            <person name="Bernal A."/>
            <person name="Mazur M."/>
            <person name="Goltsman E."/>
            <person name="Selkov E."/>
            <person name="Elzer P.H."/>
            <person name="Hagius S."/>
            <person name="O'Callaghan D."/>
            <person name="Letesson J.J."/>
            <person name="Haselkorn R."/>
            <person name="Kyrpides N."/>
            <person name="Overbeek R."/>
        </authorList>
    </citation>
    <scope>NUCLEOTIDE SEQUENCE [LARGE SCALE GENOMIC DNA]</scope>
    <source>
        <strain evidence="2">ATCC 23456 / CCUG 17765 / NCTC 10094 / 16M</strain>
    </source>
</reference>
<proteinExistence type="predicted"/>
<evidence type="ECO:0000313" key="1">
    <source>
        <dbReference type="EMBL" id="AAL54305.1"/>
    </source>
</evidence>
<protein>
    <submittedName>
        <fullName evidence="1">Glycolate oxidase subunit glce</fullName>
    </submittedName>
</protein>
<name>Q8YB38_BRUME</name>
<keyword evidence="2" id="KW-1185">Reference proteome</keyword>
<accession>Q8YB38</accession>
<dbReference type="eggNOG" id="COG0277">
    <property type="taxonomic scope" value="Bacteria"/>
</dbReference>
<sequence length="60" mass="6094">MSDANILKPQDEAGVLEMVQAALASSTPLEIIGHGSKRGIGRPVEAGHVLDVSGLSGVTL</sequence>
<evidence type="ECO:0000313" key="2">
    <source>
        <dbReference type="Proteomes" id="UP000000419"/>
    </source>
</evidence>
<dbReference type="EMBL" id="AE008918">
    <property type="protein sequence ID" value="AAL54305.1"/>
    <property type="molecule type" value="Genomic_DNA"/>
</dbReference>
<dbReference type="Proteomes" id="UP000000419">
    <property type="component" value="Chromosome II"/>
</dbReference>
<dbReference type="AlphaFoldDB" id="Q8YB38"/>
<dbReference type="PIR" id="AF3642">
    <property type="entry name" value="AF3642"/>
</dbReference>
<organism evidence="1 2">
    <name type="scientific">Brucella melitensis biotype 1 (strain ATCC 23456 / CCUG 17765 / NCTC 10094 / 16M)</name>
    <dbReference type="NCBI Taxonomy" id="224914"/>
    <lineage>
        <taxon>Bacteria</taxon>
        <taxon>Pseudomonadati</taxon>
        <taxon>Pseudomonadota</taxon>
        <taxon>Alphaproteobacteria</taxon>
        <taxon>Hyphomicrobiales</taxon>
        <taxon>Brucellaceae</taxon>
        <taxon>Brucella/Ochrobactrum group</taxon>
        <taxon>Brucella</taxon>
    </lineage>
</organism>